<accession>A0ABR4BLE6</accession>
<dbReference type="Proteomes" id="UP001590951">
    <property type="component" value="Unassembled WGS sequence"/>
</dbReference>
<evidence type="ECO:0000313" key="2">
    <source>
        <dbReference type="Proteomes" id="UP001590951"/>
    </source>
</evidence>
<name>A0ABR4BLE6_9LECA</name>
<dbReference type="EMBL" id="JBHFEH010000004">
    <property type="protein sequence ID" value="KAL2057589.1"/>
    <property type="molecule type" value="Genomic_DNA"/>
</dbReference>
<gene>
    <name evidence="1" type="ORF">ABVK25_001973</name>
</gene>
<proteinExistence type="predicted"/>
<sequence>MSVEPPRSALYRVSGQPHTGDDAHIRNWALWPRVRSRLWSRSRLRAPLRHSLPIALARKRYVMEGVETWTLSQEKDEYQVRALQHCRNPGAWSGRVKKAWKLIQKTCSYCARGGDGV</sequence>
<keyword evidence="2" id="KW-1185">Reference proteome</keyword>
<reference evidence="1 2" key="1">
    <citation type="submission" date="2024-09" db="EMBL/GenBank/DDBJ databases">
        <title>Rethinking Asexuality: The Enigmatic Case of Functional Sexual Genes in Lepraria (Stereocaulaceae).</title>
        <authorList>
            <person name="Doellman M."/>
            <person name="Sun Y."/>
            <person name="Barcenas-Pena A."/>
            <person name="Lumbsch H.T."/>
            <person name="Grewe F."/>
        </authorList>
    </citation>
    <scope>NUCLEOTIDE SEQUENCE [LARGE SCALE GENOMIC DNA]</scope>
    <source>
        <strain evidence="1 2">Grewe 0041</strain>
    </source>
</reference>
<organism evidence="1 2">
    <name type="scientific">Lepraria finkii</name>
    <dbReference type="NCBI Taxonomy" id="1340010"/>
    <lineage>
        <taxon>Eukaryota</taxon>
        <taxon>Fungi</taxon>
        <taxon>Dikarya</taxon>
        <taxon>Ascomycota</taxon>
        <taxon>Pezizomycotina</taxon>
        <taxon>Lecanoromycetes</taxon>
        <taxon>OSLEUM clade</taxon>
        <taxon>Lecanoromycetidae</taxon>
        <taxon>Lecanorales</taxon>
        <taxon>Lecanorineae</taxon>
        <taxon>Stereocaulaceae</taxon>
        <taxon>Lepraria</taxon>
    </lineage>
</organism>
<protein>
    <submittedName>
        <fullName evidence="1">Uncharacterized protein</fullName>
    </submittedName>
</protein>
<comment type="caution">
    <text evidence="1">The sequence shown here is derived from an EMBL/GenBank/DDBJ whole genome shotgun (WGS) entry which is preliminary data.</text>
</comment>
<evidence type="ECO:0000313" key="1">
    <source>
        <dbReference type="EMBL" id="KAL2057589.1"/>
    </source>
</evidence>